<organism evidence="1 2">
    <name type="scientific">Neobacillus mesonae</name>
    <dbReference type="NCBI Taxonomy" id="1193713"/>
    <lineage>
        <taxon>Bacteria</taxon>
        <taxon>Bacillati</taxon>
        <taxon>Bacillota</taxon>
        <taxon>Bacilli</taxon>
        <taxon>Bacillales</taxon>
        <taxon>Bacillaceae</taxon>
        <taxon>Neobacillus</taxon>
    </lineage>
</organism>
<reference evidence="1 2" key="1">
    <citation type="submission" date="2017-07" db="EMBL/GenBank/DDBJ databases">
        <title>The complete genome sequence of Bacillus mesonae strain H20-5, an efficient strain improving plant abiotic stress resistance.</title>
        <authorList>
            <person name="Kim S.Y."/>
            <person name="Song H."/>
            <person name="Sang M.K."/>
            <person name="Weon H.-Y."/>
            <person name="Song J."/>
        </authorList>
    </citation>
    <scope>NUCLEOTIDE SEQUENCE [LARGE SCALE GENOMIC DNA]</scope>
    <source>
        <strain evidence="1 2">H20-5</strain>
    </source>
</reference>
<proteinExistence type="predicted"/>
<dbReference type="STRING" id="1193713.GCA_001636315_02267"/>
<evidence type="ECO:0000313" key="2">
    <source>
        <dbReference type="Proteomes" id="UP000282892"/>
    </source>
</evidence>
<dbReference type="Proteomes" id="UP000282892">
    <property type="component" value="Chromosome"/>
</dbReference>
<keyword evidence="2" id="KW-1185">Reference proteome</keyword>
<evidence type="ECO:0000313" key="1">
    <source>
        <dbReference type="EMBL" id="AZU65158.1"/>
    </source>
</evidence>
<dbReference type="KEGG" id="nmk:CHR53_26765"/>
<dbReference type="AlphaFoldDB" id="A0A3T0I720"/>
<accession>A0A3T0I720</accession>
<dbReference type="OrthoDB" id="2932515at2"/>
<name>A0A3T0I720_9BACI</name>
<protein>
    <submittedName>
        <fullName evidence="1">Uncharacterized protein</fullName>
    </submittedName>
</protein>
<gene>
    <name evidence="1" type="ORF">CHR53_26765</name>
</gene>
<dbReference type="RefSeq" id="WP_127489341.1">
    <property type="nucleotide sequence ID" value="NZ_CP022572.1"/>
</dbReference>
<dbReference type="EMBL" id="CP022572">
    <property type="protein sequence ID" value="AZU65158.1"/>
    <property type="molecule type" value="Genomic_DNA"/>
</dbReference>
<sequence length="60" mass="7268">MKYSNLCFEKLVGDHKRARHKRRGKQTLEQAFEDPIIHREIQGDRVYVPLNLNKVWNEVY</sequence>